<evidence type="ECO:0000256" key="1">
    <source>
        <dbReference type="ARBA" id="ARBA00004141"/>
    </source>
</evidence>
<evidence type="ECO:0000259" key="7">
    <source>
        <dbReference type="Pfam" id="PF07287"/>
    </source>
</evidence>
<evidence type="ECO:0000256" key="5">
    <source>
        <dbReference type="ARBA" id="ARBA00023136"/>
    </source>
</evidence>
<keyword evidence="2" id="KW-0813">Transport</keyword>
<keyword evidence="4 6" id="KW-1133">Transmembrane helix</keyword>
<sequence length="232" mass="24941">MRNFTTDLPMVFCNVSGATDDHPHTMARMAVYKGVHVIVGDCLSEMNIAWNAIKKSENPDLGYEEGFLAPLHKSLDDIVNNGIKVVTNAGALDTLSSTCEVEELCASRGHSHLVISAVFTNLRAQLITVPPYAAAYVVTLLVSWSADHFNARAFHSAVFATIGAVGFLVAALLPPDYYVQRYGCLIIATSGNFSHIPPLLSWLSSYLETTSAIGLAIALNISMSALGQIVKV</sequence>
<feature type="transmembrane region" description="Helical" evidence="6">
    <location>
        <begin position="126"/>
        <end position="146"/>
    </location>
</feature>
<organism evidence="8 9">
    <name type="scientific">Seiridium cardinale</name>
    <dbReference type="NCBI Taxonomy" id="138064"/>
    <lineage>
        <taxon>Eukaryota</taxon>
        <taxon>Fungi</taxon>
        <taxon>Dikarya</taxon>
        <taxon>Ascomycota</taxon>
        <taxon>Pezizomycotina</taxon>
        <taxon>Sordariomycetes</taxon>
        <taxon>Xylariomycetidae</taxon>
        <taxon>Amphisphaeriales</taxon>
        <taxon>Sporocadaceae</taxon>
        <taxon>Seiridium</taxon>
    </lineage>
</organism>
<evidence type="ECO:0000256" key="2">
    <source>
        <dbReference type="ARBA" id="ARBA00022448"/>
    </source>
</evidence>
<dbReference type="Proteomes" id="UP001465668">
    <property type="component" value="Unassembled WGS sequence"/>
</dbReference>
<evidence type="ECO:0000256" key="4">
    <source>
        <dbReference type="ARBA" id="ARBA00022989"/>
    </source>
</evidence>
<name>A0ABR2XB28_9PEZI</name>
<feature type="transmembrane region" description="Helical" evidence="6">
    <location>
        <begin position="152"/>
        <end position="173"/>
    </location>
</feature>
<keyword evidence="5 6" id="KW-0472">Membrane</keyword>
<keyword evidence="3 6" id="KW-0812">Transmembrane</keyword>
<feature type="domain" description="Acyclic terpene utilisation N-terminal" evidence="7">
    <location>
        <begin position="13"/>
        <end position="119"/>
    </location>
</feature>
<proteinExistence type="predicted"/>
<evidence type="ECO:0000256" key="3">
    <source>
        <dbReference type="ARBA" id="ARBA00022692"/>
    </source>
</evidence>
<dbReference type="PANTHER" id="PTHR43791">
    <property type="entry name" value="PERMEASE-RELATED"/>
    <property type="match status" value="1"/>
</dbReference>
<reference evidence="8 9" key="1">
    <citation type="submission" date="2024-02" db="EMBL/GenBank/DDBJ databases">
        <title>First draft genome assembly of two strains of Seiridium cardinale.</title>
        <authorList>
            <person name="Emiliani G."/>
            <person name="Scali E."/>
        </authorList>
    </citation>
    <scope>NUCLEOTIDE SEQUENCE [LARGE SCALE GENOMIC DNA]</scope>
    <source>
        <strain evidence="8 9">BM-138-000479</strain>
    </source>
</reference>
<dbReference type="Pfam" id="PF07287">
    <property type="entry name" value="AtuA"/>
    <property type="match status" value="1"/>
</dbReference>
<dbReference type="PANTHER" id="PTHR43791:SF49">
    <property type="entry name" value="TRANSPORTER, PUTATIVE (AFU_ORTHOLOGUE AFUA_4G04250)-RELATED"/>
    <property type="match status" value="1"/>
</dbReference>
<gene>
    <name evidence="8" type="ORF">SCAR479_12317</name>
</gene>
<protein>
    <submittedName>
        <fullName evidence="8">Major facilitator superfamily (MFS) profile domain-containing protein</fullName>
    </submittedName>
</protein>
<dbReference type="EMBL" id="JARVKM010000082">
    <property type="protein sequence ID" value="KAK9770968.1"/>
    <property type="molecule type" value="Genomic_DNA"/>
</dbReference>
<evidence type="ECO:0000313" key="9">
    <source>
        <dbReference type="Proteomes" id="UP001465668"/>
    </source>
</evidence>
<comment type="caution">
    <text evidence="8">The sequence shown here is derived from an EMBL/GenBank/DDBJ whole genome shotgun (WGS) entry which is preliminary data.</text>
</comment>
<evidence type="ECO:0000256" key="6">
    <source>
        <dbReference type="SAM" id="Phobius"/>
    </source>
</evidence>
<accession>A0ABR2XB28</accession>
<keyword evidence="9" id="KW-1185">Reference proteome</keyword>
<comment type="subcellular location">
    <subcellularLocation>
        <location evidence="1">Membrane</location>
        <topology evidence="1">Multi-pass membrane protein</topology>
    </subcellularLocation>
</comment>
<dbReference type="SUPFAM" id="SSF103473">
    <property type="entry name" value="MFS general substrate transporter"/>
    <property type="match status" value="1"/>
</dbReference>
<dbReference type="InterPro" id="IPR010839">
    <property type="entry name" value="AtuA_N"/>
</dbReference>
<dbReference type="InterPro" id="IPR036259">
    <property type="entry name" value="MFS_trans_sf"/>
</dbReference>
<evidence type="ECO:0000313" key="8">
    <source>
        <dbReference type="EMBL" id="KAK9770968.1"/>
    </source>
</evidence>